<dbReference type="SUPFAM" id="SSF50494">
    <property type="entry name" value="Trypsin-like serine proteases"/>
    <property type="match status" value="1"/>
</dbReference>
<proteinExistence type="predicted"/>
<dbReference type="WBParaSite" id="nRc.2.0.1.t23724-RA">
    <property type="protein sequence ID" value="nRc.2.0.1.t23724-RA"/>
    <property type="gene ID" value="nRc.2.0.1.g23724"/>
</dbReference>
<reference evidence="2" key="1">
    <citation type="submission" date="2022-11" db="UniProtKB">
        <authorList>
            <consortium name="WormBaseParasite"/>
        </authorList>
    </citation>
    <scope>IDENTIFICATION</scope>
</reference>
<name>A0A915JB65_ROMCU</name>
<keyword evidence="1" id="KW-1185">Reference proteome</keyword>
<dbReference type="AlphaFoldDB" id="A0A915JB65"/>
<dbReference type="InterPro" id="IPR043504">
    <property type="entry name" value="Peptidase_S1_PA_chymotrypsin"/>
</dbReference>
<evidence type="ECO:0000313" key="2">
    <source>
        <dbReference type="WBParaSite" id="nRc.2.0.1.t23724-RA"/>
    </source>
</evidence>
<organism evidence="1 2">
    <name type="scientific">Romanomermis culicivorax</name>
    <name type="common">Nematode worm</name>
    <dbReference type="NCBI Taxonomy" id="13658"/>
    <lineage>
        <taxon>Eukaryota</taxon>
        <taxon>Metazoa</taxon>
        <taxon>Ecdysozoa</taxon>
        <taxon>Nematoda</taxon>
        <taxon>Enoplea</taxon>
        <taxon>Dorylaimia</taxon>
        <taxon>Mermithida</taxon>
        <taxon>Mermithoidea</taxon>
        <taxon>Mermithidae</taxon>
        <taxon>Romanomermis</taxon>
    </lineage>
</organism>
<dbReference type="InterPro" id="IPR009003">
    <property type="entry name" value="Peptidase_S1_PA"/>
</dbReference>
<dbReference type="Proteomes" id="UP000887565">
    <property type="component" value="Unplaced"/>
</dbReference>
<dbReference type="Gene3D" id="2.40.10.10">
    <property type="entry name" value="Trypsin-like serine proteases"/>
    <property type="match status" value="1"/>
</dbReference>
<protein>
    <submittedName>
        <fullName evidence="2">Serine protease</fullName>
    </submittedName>
</protein>
<evidence type="ECO:0000313" key="1">
    <source>
        <dbReference type="Proteomes" id="UP000887565"/>
    </source>
</evidence>
<sequence>IDVRKNEQRFRRVISDQIAVPHSRPWIAELKMNGKHLCGASIIMRPPHQFSVPQTGKTDVLLTAAHCVLDSNTDLTVLDLPNINDFGAVLMEKFSSFEKSTWPGDSGSPVTCYKDGLPYVQGIVSISRFATDPYELKYLGVEYCNFTSILDNIPWLMESLDMIDQMSTTVYHSDFLGHIVNVNANFGLYIRRAEADHRLDELYGEKIISHNRHLDLPGSNQIDHLDIWFEDSVHDIVNVDHGMPSLSDIFGYTEREGPAQCAAECYLFNGGRPCTYSIRLKRCYFASIEHPDLDHNNPIRKFSIHFTFADNIVKQRWNISEMITSEKEFQSHDVQQLIWNVSVILSAEPPQGR</sequence>
<accession>A0A915JB65</accession>